<dbReference type="PATRIC" id="fig|698738.3.peg.3094"/>
<dbReference type="GO" id="GO:0015420">
    <property type="term" value="F:ABC-type vitamin B12 transporter activity"/>
    <property type="evidence" value="ECO:0007669"/>
    <property type="project" value="UniProtKB-UniRule"/>
</dbReference>
<evidence type="ECO:0000256" key="3">
    <source>
        <dbReference type="ARBA" id="ARBA00019833"/>
    </source>
</evidence>
<dbReference type="NCBIfam" id="TIGR00313">
    <property type="entry name" value="cobQ"/>
    <property type="match status" value="1"/>
</dbReference>
<dbReference type="InterPro" id="IPR011698">
    <property type="entry name" value="GATase_3"/>
</dbReference>
<evidence type="ECO:0000256" key="4">
    <source>
        <dbReference type="ARBA" id="ARBA00022573"/>
    </source>
</evidence>
<dbReference type="OrthoDB" id="9808302at2"/>
<reference evidence="10 11" key="1">
    <citation type="journal article" date="2013" name="Nat. Commun.">
        <title>Genome sequence and functional genomic analysis of the oil-degrading bacterium Oleispira antarctica.</title>
        <authorList>
            <person name="Kube M."/>
            <person name="Chernikova T.N."/>
            <person name="Al-Ramahi Y."/>
            <person name="Beloqui A."/>
            <person name="Lopez-Cortez N."/>
            <person name="Guazzaroni M.E."/>
            <person name="Heipieper H.J."/>
            <person name="Klages S."/>
            <person name="Kotsyurbenko O.R."/>
            <person name="Langer I."/>
            <person name="Nechitaylo T.Y."/>
            <person name="Lunsdorf H."/>
            <person name="Fernandez M."/>
            <person name="Juarez S."/>
            <person name="Ciordia S."/>
            <person name="Singer A."/>
            <person name="Kagan O."/>
            <person name="Egorova O."/>
            <person name="Petit P.A."/>
            <person name="Stogios P."/>
            <person name="Kim Y."/>
            <person name="Tchigvintsev A."/>
            <person name="Flick R."/>
            <person name="Denaro R."/>
            <person name="Genovese M."/>
            <person name="Albar J.P."/>
            <person name="Reva O.N."/>
            <person name="Martinez-Gomariz M."/>
            <person name="Tran H."/>
            <person name="Ferrer M."/>
            <person name="Savchenko A."/>
            <person name="Yakunin A.F."/>
            <person name="Yakimov M.M."/>
            <person name="Golyshina O.V."/>
            <person name="Reinhardt R."/>
            <person name="Golyshin P.N."/>
        </authorList>
    </citation>
    <scope>NUCLEOTIDE SEQUENCE [LARGE SCALE GENOMIC DNA]</scope>
</reference>
<dbReference type="InterPro" id="IPR004459">
    <property type="entry name" value="CobQ_synth"/>
</dbReference>
<comment type="function">
    <text evidence="6 7">Catalyzes amidations at positions B, D, E, and G on adenosylcobyrinic A,C-diamide. NH(2) groups are provided by glutamine, and one molecule of ATP is hydrogenolyzed for each amidation.</text>
</comment>
<dbReference type="InterPro" id="IPR033949">
    <property type="entry name" value="CobQ_GATase1"/>
</dbReference>
<dbReference type="KEGG" id="oai:OLEAN_C29800"/>
<dbReference type="Gene3D" id="3.40.50.880">
    <property type="match status" value="1"/>
</dbReference>
<dbReference type="SUPFAM" id="SSF52540">
    <property type="entry name" value="P-loop containing nucleoside triphosphate hydrolases"/>
    <property type="match status" value="1"/>
</dbReference>
<evidence type="ECO:0000256" key="7">
    <source>
        <dbReference type="HAMAP-Rule" id="MF_00028"/>
    </source>
</evidence>
<gene>
    <name evidence="7 10" type="primary">cobQ</name>
    <name evidence="10" type="ORF">OLEAN_C29800</name>
</gene>
<dbReference type="Pfam" id="PF07685">
    <property type="entry name" value="GATase_3"/>
    <property type="match status" value="1"/>
</dbReference>
<dbReference type="InterPro" id="IPR047045">
    <property type="entry name" value="CobQ_N"/>
</dbReference>
<evidence type="ECO:0000259" key="9">
    <source>
        <dbReference type="Pfam" id="PF07685"/>
    </source>
</evidence>
<organism evidence="10 11">
    <name type="scientific">Oleispira antarctica RB-8</name>
    <dbReference type="NCBI Taxonomy" id="698738"/>
    <lineage>
        <taxon>Bacteria</taxon>
        <taxon>Pseudomonadati</taxon>
        <taxon>Pseudomonadota</taxon>
        <taxon>Gammaproteobacteria</taxon>
        <taxon>Oceanospirillales</taxon>
        <taxon>Oceanospirillaceae</taxon>
        <taxon>Oleispira</taxon>
    </lineage>
</organism>
<dbReference type="Pfam" id="PF01656">
    <property type="entry name" value="CbiA"/>
    <property type="match status" value="1"/>
</dbReference>
<dbReference type="Gene3D" id="3.40.50.300">
    <property type="entry name" value="P-loop containing nucleotide triphosphate hydrolases"/>
    <property type="match status" value="1"/>
</dbReference>
<dbReference type="CDD" id="cd01750">
    <property type="entry name" value="GATase1_CobQ"/>
    <property type="match status" value="1"/>
</dbReference>
<evidence type="ECO:0000256" key="5">
    <source>
        <dbReference type="ARBA" id="ARBA00022962"/>
    </source>
</evidence>
<evidence type="ECO:0000256" key="2">
    <source>
        <dbReference type="ARBA" id="ARBA00006205"/>
    </source>
</evidence>
<comment type="similarity">
    <text evidence="2 7">Belongs to the CobB/CobQ family. CobQ subfamily.</text>
</comment>
<dbReference type="CDD" id="cd05389">
    <property type="entry name" value="CobQ_N"/>
    <property type="match status" value="1"/>
</dbReference>
<feature type="active site" description="Nucleophile" evidence="7">
    <location>
        <position position="348"/>
    </location>
</feature>
<dbReference type="InterPro" id="IPR027417">
    <property type="entry name" value="P-loop_NTPase"/>
</dbReference>
<feature type="active site" evidence="7">
    <location>
        <position position="452"/>
    </location>
</feature>
<evidence type="ECO:0000313" key="10">
    <source>
        <dbReference type="EMBL" id="CCK77156.1"/>
    </source>
</evidence>
<dbReference type="HAMAP" id="MF_00028">
    <property type="entry name" value="CobQ"/>
    <property type="match status" value="1"/>
</dbReference>
<keyword evidence="4 7" id="KW-0169">Cobalamin biosynthesis</keyword>
<keyword evidence="5 7" id="KW-0315">Glutamine amidotransferase</keyword>
<keyword evidence="11" id="KW-1185">Reference proteome</keyword>
<dbReference type="GO" id="GO:0009236">
    <property type="term" value="P:cobalamin biosynthetic process"/>
    <property type="evidence" value="ECO:0007669"/>
    <property type="project" value="UniProtKB-UniRule"/>
</dbReference>
<evidence type="ECO:0000259" key="8">
    <source>
        <dbReference type="Pfam" id="PF01656"/>
    </source>
</evidence>
<feature type="domain" description="CobB/CobQ-like glutamine amidotransferase" evidence="9">
    <location>
        <begin position="260"/>
        <end position="458"/>
    </location>
</feature>
<dbReference type="HOGENOM" id="CLU_019250_2_0_6"/>
<dbReference type="PANTHER" id="PTHR21343">
    <property type="entry name" value="DETHIOBIOTIN SYNTHETASE"/>
    <property type="match status" value="1"/>
</dbReference>
<sequence>MVQGTTSDAGKSTLCCALGRVFQRQGMAVAPFKSQNMALNSAVTEDGGEIGRAQALQAQACGLKPHTDFNPVLLKPTSDIGCQVIINGKPILSPDGKADGGKMKARQYHDYKPTAMKAVLASHERLRQQYDWVVAEGAGSPAEINLRDRDIANMGFAEAVDCPVIIIADIDRGGVFAHIVGTLDCLSKSECNRVVGFVINRFRGDVSLLQPGLDWLEEKTGKPVLAVMPYLMGLHLDSEDSVSLSEPLEDKDSDNQKKLKVVVPIYPRVSNHTDLDPIAAHPQVNLELIGPSISGSQISGSSHIPKADLVILPGSKNTRADLAWLKEQGWLPYLQQHLRYGGKVLGICGGLQMLGKTINDPLGLEGLPGNSEGFGWLDIETELQPAKTLKNVTGKLNLPNQESCDIQGYEIHAGLTLASSSSTENASIITTEDDHICALLSEDQQILASYWHGLMDTPEALQSILRWAGAETKLVDYQELREKSLDALADSAFESFEWVKLEKALAKFKCH</sequence>
<dbReference type="AlphaFoldDB" id="R4YPR9"/>
<evidence type="ECO:0000313" key="11">
    <source>
        <dbReference type="Proteomes" id="UP000032749"/>
    </source>
</evidence>
<dbReference type="PANTHER" id="PTHR21343:SF1">
    <property type="entry name" value="COBYRIC ACID SYNTHASE"/>
    <property type="match status" value="1"/>
</dbReference>
<dbReference type="EMBL" id="FO203512">
    <property type="protein sequence ID" value="CCK77156.1"/>
    <property type="molecule type" value="Genomic_DNA"/>
</dbReference>
<dbReference type="STRING" id="698738.OLEAN_C29800"/>
<dbReference type="NCBIfam" id="NF001989">
    <property type="entry name" value="PRK00784.1"/>
    <property type="match status" value="1"/>
</dbReference>
<feature type="domain" description="CobQ/CobB/MinD/ParA nucleotide binding" evidence="8">
    <location>
        <begin position="1"/>
        <end position="231"/>
    </location>
</feature>
<dbReference type="PROSITE" id="PS51274">
    <property type="entry name" value="GATASE_COBBQ"/>
    <property type="match status" value="1"/>
</dbReference>
<accession>R4YPR9</accession>
<protein>
    <recommendedName>
        <fullName evidence="3 7">Cobyric acid synthase</fullName>
    </recommendedName>
</protein>
<comment type="pathway">
    <text evidence="1 7">Cofactor biosynthesis; adenosylcobalamin biosynthesis.</text>
</comment>
<dbReference type="Proteomes" id="UP000032749">
    <property type="component" value="Chromosome"/>
</dbReference>
<evidence type="ECO:0000256" key="1">
    <source>
        <dbReference type="ARBA" id="ARBA00004953"/>
    </source>
</evidence>
<dbReference type="InterPro" id="IPR002586">
    <property type="entry name" value="CobQ/CobB/MinD/ParA_Nub-bd_dom"/>
</dbReference>
<name>R4YPR9_OLEAN</name>
<dbReference type="InterPro" id="IPR029062">
    <property type="entry name" value="Class_I_gatase-like"/>
</dbReference>
<proteinExistence type="inferred from homology"/>
<evidence type="ECO:0000256" key="6">
    <source>
        <dbReference type="ARBA" id="ARBA00025166"/>
    </source>
</evidence>
<dbReference type="GO" id="GO:0003824">
    <property type="term" value="F:catalytic activity"/>
    <property type="evidence" value="ECO:0007669"/>
    <property type="project" value="InterPro"/>
</dbReference>
<dbReference type="UniPathway" id="UPA00148"/>
<dbReference type="SUPFAM" id="SSF52317">
    <property type="entry name" value="Class I glutamine amidotransferase-like"/>
    <property type="match status" value="1"/>
</dbReference>